<evidence type="ECO:0000313" key="3">
    <source>
        <dbReference type="Proteomes" id="UP001164790"/>
    </source>
</evidence>
<dbReference type="Proteomes" id="UP001164790">
    <property type="component" value="Chromosome"/>
</dbReference>
<evidence type="ECO:0000313" key="2">
    <source>
        <dbReference type="EMBL" id="UYN55584.1"/>
    </source>
</evidence>
<proteinExistence type="predicted"/>
<organism evidence="2 3">
    <name type="scientific">Lacticaseibacillus chiayiensis</name>
    <dbReference type="NCBI Taxonomy" id="2100821"/>
    <lineage>
        <taxon>Bacteria</taxon>
        <taxon>Bacillati</taxon>
        <taxon>Bacillota</taxon>
        <taxon>Bacilli</taxon>
        <taxon>Lactobacillales</taxon>
        <taxon>Lactobacillaceae</taxon>
        <taxon>Lacticaseibacillus</taxon>
    </lineage>
</organism>
<sequence length="304" mass="35303">MGRTYTLAGKQYDYVNKAKDLGAQGRGDIVILQDPISRQYFCIPERELQVRMGNDLADHLALYKERIVGRTDVYAHRYFNKKAQKEIYGPYPIFKEGHPVKNAYAPLTDQDIIDHLDGTQFLGFYPMLKGNLTKQLILDFDGHHDAAYTYDQVIKRIRSHYLYGLSATPYRRDGLDPILVMRYGPIRYQTEAIDSRFALEVARHVIPRYTSLGIMSLEMATNSLAQNREAVLHDEPRNQAILRDIRQNLAEGRHVLLLTDLRAHVDELAAALPEKQVYKLYGGQKRKKMIRLLRKWPKQMRPMR</sequence>
<dbReference type="InterPro" id="IPR054347">
    <property type="entry name" value="TOTE_primase"/>
</dbReference>
<accession>A0ABY6H509</accession>
<reference evidence="2" key="1">
    <citation type="submission" date="2022-10" db="EMBL/GenBank/DDBJ databases">
        <title>Comparative genomic analysis and in-vitro probiotic properties of the potential probiotic L. chiayiensis AACE 3.</title>
        <authorList>
            <person name="Kang X."/>
        </authorList>
    </citation>
    <scope>NUCLEOTIDE SEQUENCE</scope>
    <source>
        <strain evidence="2">AACE 3</strain>
    </source>
</reference>
<gene>
    <name evidence="2" type="ORF">OFW50_08775</name>
</gene>
<feature type="domain" description="TOTE conflict system primase" evidence="1">
    <location>
        <begin position="59"/>
        <end position="153"/>
    </location>
</feature>
<evidence type="ECO:0000259" key="1">
    <source>
        <dbReference type="Pfam" id="PF22548"/>
    </source>
</evidence>
<dbReference type="SUPFAM" id="SSF52540">
    <property type="entry name" value="P-loop containing nucleoside triphosphate hydrolases"/>
    <property type="match status" value="1"/>
</dbReference>
<dbReference type="EMBL" id="CP107523">
    <property type="protein sequence ID" value="UYN55584.1"/>
    <property type="molecule type" value="Genomic_DNA"/>
</dbReference>
<protein>
    <recommendedName>
        <fullName evidence="1">TOTE conflict system primase domain-containing protein</fullName>
    </recommendedName>
</protein>
<keyword evidence="3" id="KW-1185">Reference proteome</keyword>
<dbReference type="Gene3D" id="3.40.50.300">
    <property type="entry name" value="P-loop containing nucleotide triphosphate hydrolases"/>
    <property type="match status" value="1"/>
</dbReference>
<dbReference type="Pfam" id="PF22548">
    <property type="entry name" value="AEP-TOTE"/>
    <property type="match status" value="1"/>
</dbReference>
<name>A0ABY6H509_9LACO</name>
<dbReference type="RefSeq" id="WP_238150182.1">
    <property type="nucleotide sequence ID" value="NZ_CP074378.1"/>
</dbReference>
<dbReference type="InterPro" id="IPR027417">
    <property type="entry name" value="P-loop_NTPase"/>
</dbReference>